<accession>A0A0L0G493</accession>
<reference evidence="1 2" key="1">
    <citation type="submission" date="2011-02" db="EMBL/GenBank/DDBJ databases">
        <title>The Genome Sequence of Sphaeroforma arctica JP610.</title>
        <authorList>
            <consortium name="The Broad Institute Genome Sequencing Platform"/>
            <person name="Russ C."/>
            <person name="Cuomo C."/>
            <person name="Young S.K."/>
            <person name="Zeng Q."/>
            <person name="Gargeya S."/>
            <person name="Alvarado L."/>
            <person name="Berlin A."/>
            <person name="Chapman S.B."/>
            <person name="Chen Z."/>
            <person name="Freedman E."/>
            <person name="Gellesch M."/>
            <person name="Goldberg J."/>
            <person name="Griggs A."/>
            <person name="Gujja S."/>
            <person name="Heilman E."/>
            <person name="Heiman D."/>
            <person name="Howarth C."/>
            <person name="Mehta T."/>
            <person name="Neiman D."/>
            <person name="Pearson M."/>
            <person name="Roberts A."/>
            <person name="Saif S."/>
            <person name="Shea T."/>
            <person name="Shenoy N."/>
            <person name="Sisk P."/>
            <person name="Stolte C."/>
            <person name="Sykes S."/>
            <person name="White J."/>
            <person name="Yandava C."/>
            <person name="Burger G."/>
            <person name="Gray M.W."/>
            <person name="Holland P.W.H."/>
            <person name="King N."/>
            <person name="Lang F.B.F."/>
            <person name="Roger A.J."/>
            <person name="Ruiz-Trillo I."/>
            <person name="Haas B."/>
            <person name="Nusbaum C."/>
            <person name="Birren B."/>
        </authorList>
    </citation>
    <scope>NUCLEOTIDE SEQUENCE [LARGE SCALE GENOMIC DNA]</scope>
    <source>
        <strain evidence="1 2">JP610</strain>
    </source>
</reference>
<dbReference type="EMBL" id="KQ241804">
    <property type="protein sequence ID" value="KNC83875.1"/>
    <property type="molecule type" value="Genomic_DNA"/>
</dbReference>
<organism evidence="1 2">
    <name type="scientific">Sphaeroforma arctica JP610</name>
    <dbReference type="NCBI Taxonomy" id="667725"/>
    <lineage>
        <taxon>Eukaryota</taxon>
        <taxon>Ichthyosporea</taxon>
        <taxon>Ichthyophonida</taxon>
        <taxon>Sphaeroforma</taxon>
    </lineage>
</organism>
<dbReference type="Proteomes" id="UP000054560">
    <property type="component" value="Unassembled WGS sequence"/>
</dbReference>
<evidence type="ECO:0000313" key="1">
    <source>
        <dbReference type="EMBL" id="KNC83875.1"/>
    </source>
</evidence>
<gene>
    <name evidence="1" type="ORF">SARC_03900</name>
</gene>
<dbReference type="GeneID" id="25904404"/>
<dbReference type="RefSeq" id="XP_014157777.1">
    <property type="nucleotide sequence ID" value="XM_014302302.1"/>
</dbReference>
<proteinExistence type="predicted"/>
<sequence length="69" mass="7584">MATNRRYDGDHEFALDYHVRALLQQPDTAAASRIDADANVNVIVAQYAQLKMGNAARVDAIKLTPGDRV</sequence>
<name>A0A0L0G493_9EUKA</name>
<dbReference type="AlphaFoldDB" id="A0A0L0G493"/>
<protein>
    <submittedName>
        <fullName evidence="1">Uncharacterized protein</fullName>
    </submittedName>
</protein>
<keyword evidence="2" id="KW-1185">Reference proteome</keyword>
<evidence type="ECO:0000313" key="2">
    <source>
        <dbReference type="Proteomes" id="UP000054560"/>
    </source>
</evidence>